<sequence length="185" mass="22165">MQHLLAEQYLPVRKNKISIQENKEKEFVKIKGGIFEMGYNGNGFSYDIELPEHKTYLEDYKIGIFPVTNREYLEFMNDGGYETYKHWLSDGWEKVKSNDWKSPMYWEKIDDEWYVRDFLGIRKINPNEPVCHVSYYEADAYCKWAGKRLPTEAEWEKAACWNDEKQEKQHSHGETLVQQKKIAIY</sequence>
<evidence type="ECO:0000259" key="1">
    <source>
        <dbReference type="Pfam" id="PF03781"/>
    </source>
</evidence>
<dbReference type="PANTHER" id="PTHR23150:SF36">
    <property type="entry name" value="HERCYNINE OXYGENASE"/>
    <property type="match status" value="1"/>
</dbReference>
<proteinExistence type="predicted"/>
<dbReference type="AlphaFoldDB" id="A0A075FIB3"/>
<dbReference type="Gene3D" id="3.90.1580.10">
    <property type="entry name" value="paralog of FGE (formylglycine-generating enzyme)"/>
    <property type="match status" value="1"/>
</dbReference>
<name>A0A075FIB3_9ARCH</name>
<protein>
    <recommendedName>
        <fullName evidence="1">Sulfatase-modifying factor enzyme-like domain-containing protein</fullName>
    </recommendedName>
</protein>
<dbReference type="InterPro" id="IPR005532">
    <property type="entry name" value="SUMF_dom"/>
</dbReference>
<accession>A0A075FIB3</accession>
<feature type="domain" description="Sulfatase-modifying factor enzyme-like" evidence="1">
    <location>
        <begin position="24"/>
        <end position="167"/>
    </location>
</feature>
<reference evidence="2" key="1">
    <citation type="journal article" date="2014" name="Genome Biol. Evol.">
        <title>Pangenome evidence for extensive interdomain horizontal transfer affecting lineage core and shell genes in uncultured planktonic thaumarchaeota and euryarchaeota.</title>
        <authorList>
            <person name="Deschamps P."/>
            <person name="Zivanovic Y."/>
            <person name="Moreira D."/>
            <person name="Rodriguez-Valera F."/>
            <person name="Lopez-Garcia P."/>
        </authorList>
    </citation>
    <scope>NUCLEOTIDE SEQUENCE</scope>
</reference>
<dbReference type="InterPro" id="IPR016187">
    <property type="entry name" value="CTDL_fold"/>
</dbReference>
<dbReference type="Pfam" id="PF03781">
    <property type="entry name" value="FGE-sulfatase"/>
    <property type="match status" value="1"/>
</dbReference>
<dbReference type="EMBL" id="KF900320">
    <property type="protein sequence ID" value="AIE90858.1"/>
    <property type="molecule type" value="Genomic_DNA"/>
</dbReference>
<dbReference type="PANTHER" id="PTHR23150">
    <property type="entry name" value="SULFATASE MODIFYING FACTOR 1, 2"/>
    <property type="match status" value="1"/>
</dbReference>
<organism evidence="2">
    <name type="scientific">uncultured marine thaumarchaeote AD1000_07_E11</name>
    <dbReference type="NCBI Taxonomy" id="1455886"/>
    <lineage>
        <taxon>Archaea</taxon>
        <taxon>Nitrososphaerota</taxon>
        <taxon>environmental samples</taxon>
    </lineage>
</organism>
<dbReference type="InterPro" id="IPR042095">
    <property type="entry name" value="SUMF_sf"/>
</dbReference>
<dbReference type="SUPFAM" id="SSF56436">
    <property type="entry name" value="C-type lectin-like"/>
    <property type="match status" value="1"/>
</dbReference>
<dbReference type="InterPro" id="IPR051043">
    <property type="entry name" value="Sulfatase_Mod_Factor_Kinase"/>
</dbReference>
<evidence type="ECO:0000313" key="2">
    <source>
        <dbReference type="EMBL" id="AIE90858.1"/>
    </source>
</evidence>